<dbReference type="AlphaFoldDB" id="A0ABD2QBX8"/>
<dbReference type="EC" id="3.6.4.13" evidence="5"/>
<organism evidence="8 9">
    <name type="scientific">Cichlidogyrus casuarinus</name>
    <dbReference type="NCBI Taxonomy" id="1844966"/>
    <lineage>
        <taxon>Eukaryota</taxon>
        <taxon>Metazoa</taxon>
        <taxon>Spiralia</taxon>
        <taxon>Lophotrochozoa</taxon>
        <taxon>Platyhelminthes</taxon>
        <taxon>Monogenea</taxon>
        <taxon>Monopisthocotylea</taxon>
        <taxon>Dactylogyridea</taxon>
        <taxon>Ancyrocephalidae</taxon>
        <taxon>Cichlidogyrus</taxon>
    </lineage>
</organism>
<proteinExistence type="inferred from homology"/>
<keyword evidence="6" id="KW-0812">Transmembrane</keyword>
<evidence type="ECO:0000256" key="3">
    <source>
        <dbReference type="ARBA" id="ARBA00022840"/>
    </source>
</evidence>
<dbReference type="EMBL" id="JBJKFK010000439">
    <property type="protein sequence ID" value="KAL3317056.1"/>
    <property type="molecule type" value="Genomic_DNA"/>
</dbReference>
<keyword evidence="3 4" id="KW-0067">ATP-binding</keyword>
<dbReference type="InterPro" id="IPR000629">
    <property type="entry name" value="RNA-helicase_DEAD-box_CS"/>
</dbReference>
<keyword evidence="2 4" id="KW-0378">Hydrolase</keyword>
<evidence type="ECO:0000313" key="8">
    <source>
        <dbReference type="EMBL" id="KAL3317056.1"/>
    </source>
</evidence>
<dbReference type="CDD" id="cd17960">
    <property type="entry name" value="DEADc_DDX55"/>
    <property type="match status" value="1"/>
</dbReference>
<dbReference type="InterPro" id="IPR011545">
    <property type="entry name" value="DEAD/DEAH_box_helicase_dom"/>
</dbReference>
<gene>
    <name evidence="8" type="primary">DDX55_2</name>
    <name evidence="8" type="ORF">Ciccas_004294</name>
</gene>
<accession>A0ABD2QBX8</accession>
<dbReference type="PROSITE" id="PS51192">
    <property type="entry name" value="HELICASE_ATP_BIND_1"/>
    <property type="match status" value="1"/>
</dbReference>
<dbReference type="GO" id="GO:0016787">
    <property type="term" value="F:hydrolase activity"/>
    <property type="evidence" value="ECO:0007669"/>
    <property type="project" value="UniProtKB-KW"/>
</dbReference>
<dbReference type="GO" id="GO:0003723">
    <property type="term" value="F:RNA binding"/>
    <property type="evidence" value="ECO:0007669"/>
    <property type="project" value="UniProtKB-UniRule"/>
</dbReference>
<dbReference type="SUPFAM" id="SSF52540">
    <property type="entry name" value="P-loop containing nucleoside triphosphate hydrolases"/>
    <property type="match status" value="2"/>
</dbReference>
<dbReference type="SMART" id="SM00487">
    <property type="entry name" value="DEXDc"/>
    <property type="match status" value="1"/>
</dbReference>
<reference evidence="8 9" key="1">
    <citation type="submission" date="2024-11" db="EMBL/GenBank/DDBJ databases">
        <title>Adaptive evolution of stress response genes in parasites aligns with host niche diversity.</title>
        <authorList>
            <person name="Hahn C."/>
            <person name="Resl P."/>
        </authorList>
    </citation>
    <scope>NUCLEOTIDE SEQUENCE [LARGE SCALE GENOMIC DNA]</scope>
    <source>
        <strain evidence="8">EGGRZ-B1_66</strain>
        <tissue evidence="8">Body</tissue>
    </source>
</reference>
<dbReference type="GO" id="GO:0003724">
    <property type="term" value="F:RNA helicase activity"/>
    <property type="evidence" value="ECO:0007669"/>
    <property type="project" value="UniProtKB-EC"/>
</dbReference>
<dbReference type="Pfam" id="PF00270">
    <property type="entry name" value="DEAD"/>
    <property type="match status" value="1"/>
</dbReference>
<dbReference type="InterPro" id="IPR027417">
    <property type="entry name" value="P-loop_NTPase"/>
</dbReference>
<evidence type="ECO:0000256" key="4">
    <source>
        <dbReference type="RuleBase" id="RU000492"/>
    </source>
</evidence>
<dbReference type="InterPro" id="IPR014001">
    <property type="entry name" value="Helicase_ATP-bd"/>
</dbReference>
<keyword evidence="9" id="KW-1185">Reference proteome</keyword>
<dbReference type="GO" id="GO:0005524">
    <property type="term" value="F:ATP binding"/>
    <property type="evidence" value="ECO:0007669"/>
    <property type="project" value="UniProtKB-UniRule"/>
</dbReference>
<keyword evidence="5" id="KW-0694">RNA-binding</keyword>
<comment type="similarity">
    <text evidence="4">Belongs to the DEAD box helicase family.</text>
</comment>
<dbReference type="PROSITE" id="PS00039">
    <property type="entry name" value="DEAD_ATP_HELICASE"/>
    <property type="match status" value="1"/>
</dbReference>
<keyword evidence="6" id="KW-1133">Transmembrane helix</keyword>
<sequence>MNTVNPWMLITPKLSPETIEACIKNKYTVPLPVQKSTIPLILSHKDVAAEAVTGSGKTLAFVIPILELMRRYKQDWGPHEVGSLILAPTYELSLQINDVIKQFLPHFTNAKGTRLTSYVVSGGGGSGSIRTRFNDWSHFVSIGANIIVATPGRLIDLFKLKQDESGQVMIAKGISQANLLIRGLKHLQILVLDEADRLLDMGFGSQVDTILNICPRQRRTALFSATQAKKLEDLVRAGLRNPVRLVVKQTENSLNDLRIPDTLDQVPVESKFRILVNFLRSHPDKKIIVFFATCACVNYFGLLLKSQRNSGKTKIAGILGSELEENIFCLHGKLKEKRFKIFESFRAVQK</sequence>
<comment type="domain">
    <text evidence="5">The Q motif is unique to and characteristic of the DEAD box family of RNA helicases and controls ATP binding and hydrolysis.</text>
</comment>
<evidence type="ECO:0000256" key="5">
    <source>
        <dbReference type="RuleBase" id="RU365068"/>
    </source>
</evidence>
<keyword evidence="4 8" id="KW-0347">Helicase</keyword>
<feature type="domain" description="Helicase ATP-binding" evidence="7">
    <location>
        <begin position="38"/>
        <end position="245"/>
    </location>
</feature>
<comment type="caution">
    <text evidence="8">The sequence shown here is derived from an EMBL/GenBank/DDBJ whole genome shotgun (WGS) entry which is preliminary data.</text>
</comment>
<protein>
    <recommendedName>
        <fullName evidence="5">ATP-dependent RNA helicase</fullName>
        <ecNumber evidence="5">3.6.4.13</ecNumber>
    </recommendedName>
</protein>
<comment type="function">
    <text evidence="5">RNA helicase.</text>
</comment>
<dbReference type="PANTHER" id="PTHR24031">
    <property type="entry name" value="RNA HELICASE"/>
    <property type="match status" value="1"/>
</dbReference>
<feature type="transmembrane region" description="Helical" evidence="6">
    <location>
        <begin position="287"/>
        <end position="304"/>
    </location>
</feature>
<name>A0ABD2QBX8_9PLAT</name>
<evidence type="ECO:0000256" key="2">
    <source>
        <dbReference type="ARBA" id="ARBA00022801"/>
    </source>
</evidence>
<comment type="catalytic activity">
    <reaction evidence="5">
        <text>ATP + H2O = ADP + phosphate + H(+)</text>
        <dbReference type="Rhea" id="RHEA:13065"/>
        <dbReference type="ChEBI" id="CHEBI:15377"/>
        <dbReference type="ChEBI" id="CHEBI:15378"/>
        <dbReference type="ChEBI" id="CHEBI:30616"/>
        <dbReference type="ChEBI" id="CHEBI:43474"/>
        <dbReference type="ChEBI" id="CHEBI:456216"/>
        <dbReference type="EC" id="3.6.4.13"/>
    </reaction>
</comment>
<evidence type="ECO:0000259" key="7">
    <source>
        <dbReference type="PROSITE" id="PS51192"/>
    </source>
</evidence>
<dbReference type="Proteomes" id="UP001626550">
    <property type="component" value="Unassembled WGS sequence"/>
</dbReference>
<keyword evidence="6" id="KW-0472">Membrane</keyword>
<keyword evidence="1 4" id="KW-0547">Nucleotide-binding</keyword>
<evidence type="ECO:0000313" key="9">
    <source>
        <dbReference type="Proteomes" id="UP001626550"/>
    </source>
</evidence>
<dbReference type="Gene3D" id="3.40.50.300">
    <property type="entry name" value="P-loop containing nucleotide triphosphate hydrolases"/>
    <property type="match status" value="2"/>
</dbReference>
<evidence type="ECO:0000256" key="6">
    <source>
        <dbReference type="SAM" id="Phobius"/>
    </source>
</evidence>
<evidence type="ECO:0000256" key="1">
    <source>
        <dbReference type="ARBA" id="ARBA00022741"/>
    </source>
</evidence>